<organism evidence="3 4">
    <name type="scientific">Arcobacter nitrofigilis (strain ATCC 33309 / DSM 7299 / CCUG 15893 / LMG 7604 / NCTC 12251 / CI)</name>
    <name type="common">Campylobacter nitrofigilis</name>
    <dbReference type="NCBI Taxonomy" id="572480"/>
    <lineage>
        <taxon>Bacteria</taxon>
        <taxon>Pseudomonadati</taxon>
        <taxon>Campylobacterota</taxon>
        <taxon>Epsilonproteobacteria</taxon>
        <taxon>Campylobacterales</taxon>
        <taxon>Arcobacteraceae</taxon>
        <taxon>Arcobacter</taxon>
    </lineage>
</organism>
<evidence type="ECO:0000256" key="1">
    <source>
        <dbReference type="ARBA" id="ARBA00022676"/>
    </source>
</evidence>
<keyword evidence="2 3" id="KW-0808">Transferase</keyword>
<dbReference type="EMBL" id="CP001999">
    <property type="protein sequence ID" value="ADG93894.1"/>
    <property type="molecule type" value="Genomic_DNA"/>
</dbReference>
<dbReference type="eggNOG" id="COG0859">
    <property type="taxonomic scope" value="Bacteria"/>
</dbReference>
<dbReference type="KEGG" id="ant:Arnit_2242"/>
<dbReference type="Pfam" id="PF01075">
    <property type="entry name" value="Glyco_transf_9"/>
    <property type="match status" value="1"/>
</dbReference>
<dbReference type="InterPro" id="IPR051199">
    <property type="entry name" value="LPS_LOS_Heptosyltrfase"/>
</dbReference>
<evidence type="ECO:0000313" key="4">
    <source>
        <dbReference type="Proteomes" id="UP000000939"/>
    </source>
</evidence>
<dbReference type="PANTHER" id="PTHR30160:SF7">
    <property type="entry name" value="ADP-HEPTOSE--LPS HEPTOSYLTRANSFERASE 2"/>
    <property type="match status" value="1"/>
</dbReference>
<evidence type="ECO:0000313" key="3">
    <source>
        <dbReference type="EMBL" id="ADG93894.1"/>
    </source>
</evidence>
<dbReference type="GO" id="GO:0009244">
    <property type="term" value="P:lipopolysaccharide core region biosynthetic process"/>
    <property type="evidence" value="ECO:0007669"/>
    <property type="project" value="TreeGrafter"/>
</dbReference>
<proteinExistence type="predicted"/>
<name>D5V0T2_ARCNC</name>
<dbReference type="InterPro" id="IPR002201">
    <property type="entry name" value="Glyco_trans_9"/>
</dbReference>
<dbReference type="PANTHER" id="PTHR30160">
    <property type="entry name" value="TETRAACYLDISACCHARIDE 4'-KINASE-RELATED"/>
    <property type="match status" value="1"/>
</dbReference>
<dbReference type="AlphaFoldDB" id="D5V0T2"/>
<dbReference type="Proteomes" id="UP000000939">
    <property type="component" value="Chromosome"/>
</dbReference>
<keyword evidence="1" id="KW-0328">Glycosyltransferase</keyword>
<dbReference type="CDD" id="cd03789">
    <property type="entry name" value="GT9_LPS_heptosyltransferase"/>
    <property type="match status" value="1"/>
</dbReference>
<dbReference type="OrthoDB" id="5352544at2"/>
<reference evidence="3 4" key="1">
    <citation type="journal article" date="2010" name="Stand. Genomic Sci.">
        <title>Complete genome sequence of Arcobacter nitrofigilis type strain (CI).</title>
        <authorList>
            <person name="Pati A."/>
            <person name="Gronow S."/>
            <person name="Lapidus A."/>
            <person name="Copeland A."/>
            <person name="Glavina Del Rio T."/>
            <person name="Nolan M."/>
            <person name="Lucas S."/>
            <person name="Tice H."/>
            <person name="Cheng J.F."/>
            <person name="Han C."/>
            <person name="Chertkov O."/>
            <person name="Bruce D."/>
            <person name="Tapia R."/>
            <person name="Goodwin L."/>
            <person name="Pitluck S."/>
            <person name="Liolios K."/>
            <person name="Ivanova N."/>
            <person name="Mavromatis K."/>
            <person name="Chen A."/>
            <person name="Palaniappan K."/>
            <person name="Land M."/>
            <person name="Hauser L."/>
            <person name="Chang Y.J."/>
            <person name="Jeffries C.D."/>
            <person name="Detter J.C."/>
            <person name="Rohde M."/>
            <person name="Goker M."/>
            <person name="Bristow J."/>
            <person name="Eisen J.A."/>
            <person name="Markowitz V."/>
            <person name="Hugenholtz P."/>
            <person name="Klenk H.P."/>
            <person name="Kyrpides N.C."/>
        </authorList>
    </citation>
    <scope>NUCLEOTIDE SEQUENCE [LARGE SCALE GENOMIC DNA]</scope>
    <source>
        <strain evidence="4">ATCC 33309 / DSM 7299 / CCUG 15893 / LMG 7604 / NCTC 12251 / CI</strain>
    </source>
</reference>
<evidence type="ECO:0000256" key="2">
    <source>
        <dbReference type="ARBA" id="ARBA00022679"/>
    </source>
</evidence>
<protein>
    <submittedName>
        <fullName evidence="3">Glycosyl transferase family 9</fullName>
    </submittedName>
</protein>
<sequence length="362" mass="42084" precursor="true">MFYFIIYLLLFPLMSLMSLFRKSAVSNNLIIQTAKIGDYVNTSIMFDAIKNTDLIIDKINSSFALYDTRIKDVYFINDYKNNFFKKLTLAFIIFKNNYDNVYIVMPNSFNLFLGKMSFSKNKVTLSTYSNKWYTKILSLGIKKIIHTINDLTLDSYLKLINQNYTHKEFKKIIQLPLLESKYNLIGKNKFNIGISLTAGNKLKTIDIKTWIKIFNIIEKLNHTIFIFGLDSEEKELNELKKAYNLDKLNMISLLGKIPLEELPSTISKMNLYISSDTGNSYIADTFDIPLINFAGPCYMKEQCPIGKNALIIESNSPYVPYSFIFKAPYSGNTKDLYVITKQQERLIEEFIIKNYKVTQFFE</sequence>
<dbReference type="STRING" id="572480.Arnit_2242"/>
<dbReference type="Gene3D" id="3.40.50.2000">
    <property type="entry name" value="Glycogen Phosphorylase B"/>
    <property type="match status" value="2"/>
</dbReference>
<dbReference type="SUPFAM" id="SSF53756">
    <property type="entry name" value="UDP-Glycosyltransferase/glycogen phosphorylase"/>
    <property type="match status" value="1"/>
</dbReference>
<keyword evidence="4" id="KW-1185">Reference proteome</keyword>
<dbReference type="GO" id="GO:0008713">
    <property type="term" value="F:ADP-heptose-lipopolysaccharide heptosyltransferase activity"/>
    <property type="evidence" value="ECO:0007669"/>
    <property type="project" value="TreeGrafter"/>
</dbReference>
<accession>D5V0T2</accession>
<dbReference type="HOGENOM" id="CLU_773491_0_0_7"/>
<dbReference type="GO" id="GO:0005829">
    <property type="term" value="C:cytosol"/>
    <property type="evidence" value="ECO:0007669"/>
    <property type="project" value="TreeGrafter"/>
</dbReference>
<dbReference type="CAZy" id="GT9">
    <property type="family name" value="Glycosyltransferase Family 9"/>
</dbReference>
<gene>
    <name evidence="3" type="ordered locus">Arnit_2242</name>
</gene>